<dbReference type="Proteomes" id="UP000265848">
    <property type="component" value="Unassembled WGS sequence"/>
</dbReference>
<sequence>MSEDYTDILIIGGGVAGITAAADLAPHGSVRVLERERQLAYHASGRSAAMFLLDYGNDVVRALNEASAEALSHRDGGVLSPRPMMLLGRAEEADAFATEAAAFGVERIGLDEAATLFPLLDQSVVTDAAARHDASDLDTDLMIQNALRRARGAGAIIETGAEVTAIRHDGLWQVNVGAQVYRAATLVNAAGAWADTIAVMAGIAPLGIQPYRRSMAVLPLPAGMDGAGWAFVDAVGERWYAKPQAGKLLVSPSEEHALEPMDAWADDMVLAEGLARFEEMVNIEVTRVEHSWAGLRSFAPDRALVVGRDAAVPEFVWVAAQGGYGFQTALAVSRLVADLVAGKAPELSENVVAALSPARFG</sequence>
<dbReference type="SUPFAM" id="SSF51905">
    <property type="entry name" value="FAD/NAD(P)-binding domain"/>
    <property type="match status" value="1"/>
</dbReference>
<reference evidence="3 4" key="1">
    <citation type="submission" date="2018-08" db="EMBL/GenBank/DDBJ databases">
        <title>Pseudooceanicola sediminis CY03 in the family Rhodobacteracea.</title>
        <authorList>
            <person name="Zhang Y.-J."/>
        </authorList>
    </citation>
    <scope>NUCLEOTIDE SEQUENCE [LARGE SCALE GENOMIC DNA]</scope>
    <source>
        <strain evidence="3 4">CY03</strain>
    </source>
</reference>
<protein>
    <submittedName>
        <fullName evidence="3">FAD-binding oxidoreductase</fullName>
    </submittedName>
</protein>
<dbReference type="GO" id="GO:0016491">
    <property type="term" value="F:oxidoreductase activity"/>
    <property type="evidence" value="ECO:0007669"/>
    <property type="project" value="UniProtKB-KW"/>
</dbReference>
<gene>
    <name evidence="3" type="ORF">DL237_07005</name>
</gene>
<dbReference type="InterPro" id="IPR036188">
    <property type="entry name" value="FAD/NAD-bd_sf"/>
</dbReference>
<organism evidence="3 4">
    <name type="scientific">Pseudooceanicola sediminis</name>
    <dbReference type="NCBI Taxonomy" id="2211117"/>
    <lineage>
        <taxon>Bacteria</taxon>
        <taxon>Pseudomonadati</taxon>
        <taxon>Pseudomonadota</taxon>
        <taxon>Alphaproteobacteria</taxon>
        <taxon>Rhodobacterales</taxon>
        <taxon>Paracoccaceae</taxon>
        <taxon>Pseudooceanicola</taxon>
    </lineage>
</organism>
<accession>A0A399J9Q8</accession>
<dbReference type="Gene3D" id="3.50.50.60">
    <property type="entry name" value="FAD/NAD(P)-binding domain"/>
    <property type="match status" value="1"/>
</dbReference>
<dbReference type="AlphaFoldDB" id="A0A399J9Q8"/>
<proteinExistence type="predicted"/>
<dbReference type="Gene3D" id="3.30.9.10">
    <property type="entry name" value="D-Amino Acid Oxidase, subunit A, domain 2"/>
    <property type="match status" value="1"/>
</dbReference>
<dbReference type="OrthoDB" id="7421214at2"/>
<name>A0A399J9Q8_9RHOB</name>
<dbReference type="PRINTS" id="PR00411">
    <property type="entry name" value="PNDRDTASEI"/>
</dbReference>
<evidence type="ECO:0000313" key="4">
    <source>
        <dbReference type="Proteomes" id="UP000265848"/>
    </source>
</evidence>
<evidence type="ECO:0000256" key="1">
    <source>
        <dbReference type="ARBA" id="ARBA00023002"/>
    </source>
</evidence>
<keyword evidence="4" id="KW-1185">Reference proteome</keyword>
<dbReference type="PANTHER" id="PTHR13847">
    <property type="entry name" value="SARCOSINE DEHYDROGENASE-RELATED"/>
    <property type="match status" value="1"/>
</dbReference>
<dbReference type="Pfam" id="PF01266">
    <property type="entry name" value="DAO"/>
    <property type="match status" value="1"/>
</dbReference>
<dbReference type="RefSeq" id="WP_119398342.1">
    <property type="nucleotide sequence ID" value="NZ_QWJJ01000005.1"/>
</dbReference>
<dbReference type="PANTHER" id="PTHR13847:SF287">
    <property type="entry name" value="FAD-DEPENDENT OXIDOREDUCTASE DOMAIN-CONTAINING PROTEIN 1"/>
    <property type="match status" value="1"/>
</dbReference>
<dbReference type="InterPro" id="IPR006076">
    <property type="entry name" value="FAD-dep_OxRdtase"/>
</dbReference>
<evidence type="ECO:0000259" key="2">
    <source>
        <dbReference type="Pfam" id="PF01266"/>
    </source>
</evidence>
<keyword evidence="1" id="KW-0560">Oxidoreductase</keyword>
<dbReference type="EMBL" id="QWJJ01000005">
    <property type="protein sequence ID" value="RII39386.1"/>
    <property type="molecule type" value="Genomic_DNA"/>
</dbReference>
<feature type="domain" description="FAD dependent oxidoreductase" evidence="2">
    <location>
        <begin position="7"/>
        <end position="339"/>
    </location>
</feature>
<evidence type="ECO:0000313" key="3">
    <source>
        <dbReference type="EMBL" id="RII39386.1"/>
    </source>
</evidence>
<dbReference type="GO" id="GO:0005737">
    <property type="term" value="C:cytoplasm"/>
    <property type="evidence" value="ECO:0007669"/>
    <property type="project" value="TreeGrafter"/>
</dbReference>
<comment type="caution">
    <text evidence="3">The sequence shown here is derived from an EMBL/GenBank/DDBJ whole genome shotgun (WGS) entry which is preliminary data.</text>
</comment>